<accession>A0ABM9CQ97</accession>
<keyword evidence="3" id="KW-1185">Reference proteome</keyword>
<evidence type="ECO:0000313" key="3">
    <source>
        <dbReference type="Proteomes" id="UP000838686"/>
    </source>
</evidence>
<dbReference type="Pfam" id="PF24124">
    <property type="entry name" value="YphA"/>
    <property type="match status" value="1"/>
</dbReference>
<feature type="transmembrane region" description="Helical" evidence="1">
    <location>
        <begin position="6"/>
        <end position="23"/>
    </location>
</feature>
<feature type="transmembrane region" description="Helical" evidence="1">
    <location>
        <begin position="169"/>
        <end position="191"/>
    </location>
</feature>
<keyword evidence="1" id="KW-0812">Transmembrane</keyword>
<proteinExistence type="predicted"/>
<reference evidence="2" key="1">
    <citation type="submission" date="2022-01" db="EMBL/GenBank/DDBJ databases">
        <authorList>
            <person name="Criscuolo A."/>
        </authorList>
    </citation>
    <scope>NUCLEOTIDE SEQUENCE</scope>
    <source>
        <strain evidence="2">CIP111893</strain>
    </source>
</reference>
<dbReference type="EMBL" id="CAKMMF010000035">
    <property type="protein sequence ID" value="CAH1221341.1"/>
    <property type="molecule type" value="Genomic_DNA"/>
</dbReference>
<comment type="caution">
    <text evidence="2">The sequence shown here is derived from an EMBL/GenBank/DDBJ whole genome shotgun (WGS) entry which is preliminary data.</text>
</comment>
<evidence type="ECO:0000313" key="2">
    <source>
        <dbReference type="EMBL" id="CAH1221341.1"/>
    </source>
</evidence>
<gene>
    <name evidence="2" type="ORF">PAECIP111893_04705</name>
</gene>
<feature type="transmembrane region" description="Helical" evidence="1">
    <location>
        <begin position="110"/>
        <end position="131"/>
    </location>
</feature>
<feature type="transmembrane region" description="Helical" evidence="1">
    <location>
        <begin position="59"/>
        <end position="76"/>
    </location>
</feature>
<protein>
    <submittedName>
        <fullName evidence="2">Uncharacterized protein</fullName>
    </submittedName>
</protein>
<organism evidence="2 3">
    <name type="scientific">Paenibacillus plantiphilus</name>
    <dbReference type="NCBI Taxonomy" id="2905650"/>
    <lineage>
        <taxon>Bacteria</taxon>
        <taxon>Bacillati</taxon>
        <taxon>Bacillota</taxon>
        <taxon>Bacilli</taxon>
        <taxon>Bacillales</taxon>
        <taxon>Paenibacillaceae</taxon>
        <taxon>Paenibacillus</taxon>
    </lineage>
</organism>
<keyword evidence="1" id="KW-0472">Membrane</keyword>
<keyword evidence="1" id="KW-1133">Transmembrane helix</keyword>
<dbReference type="Proteomes" id="UP000838686">
    <property type="component" value="Unassembled WGS sequence"/>
</dbReference>
<feature type="transmembrane region" description="Helical" evidence="1">
    <location>
        <begin position="35"/>
        <end position="53"/>
    </location>
</feature>
<feature type="transmembrane region" description="Helical" evidence="1">
    <location>
        <begin position="138"/>
        <end position="157"/>
    </location>
</feature>
<sequence length="207" mass="22475">MLNDGFMTIWLLTIGMILYATGWERQASEGISSRMLAILIGGLLLLQTLELPVGAGLTVKGSVVLFLAIVIVSVVMDNPGMQLVFVLASSLFAGLVWMWIRFMYAVDPVFIVLAPGWDGALAAGILAGAMVERFRSQLLTIVLASVMAVIVELVRSFSHAEPFTLGALAWWDGLAVAFAAGRITAGLKGYLRRLGEWLVRQLKRAEH</sequence>
<dbReference type="InterPro" id="IPR014617">
    <property type="entry name" value="YphA_Bacsu"/>
</dbReference>
<feature type="transmembrane region" description="Helical" evidence="1">
    <location>
        <begin position="83"/>
        <end position="104"/>
    </location>
</feature>
<name>A0ABM9CQ97_9BACL</name>
<evidence type="ECO:0000256" key="1">
    <source>
        <dbReference type="SAM" id="Phobius"/>
    </source>
</evidence>